<dbReference type="InterPro" id="IPR007627">
    <property type="entry name" value="RNA_pol_sigma70_r2"/>
</dbReference>
<dbReference type="Gene3D" id="1.10.10.10">
    <property type="entry name" value="Winged helix-like DNA-binding domain superfamily/Winged helix DNA-binding domain"/>
    <property type="match status" value="1"/>
</dbReference>
<evidence type="ECO:0000256" key="2">
    <source>
        <dbReference type="ARBA" id="ARBA00023015"/>
    </source>
</evidence>
<feature type="domain" description="RNA polymerase sigma factor 70 region 4 type 2" evidence="6">
    <location>
        <begin position="128"/>
        <end position="179"/>
    </location>
</feature>
<dbReference type="Gene3D" id="1.10.1740.10">
    <property type="match status" value="1"/>
</dbReference>
<keyword evidence="3" id="KW-0731">Sigma factor</keyword>
<dbReference type="NCBIfam" id="TIGR02985">
    <property type="entry name" value="Sig70_bacteroi1"/>
    <property type="match status" value="1"/>
</dbReference>
<protein>
    <submittedName>
        <fullName evidence="7">RNA polymerase sigma-70 factor</fullName>
    </submittedName>
</protein>
<dbReference type="InterPro" id="IPR014284">
    <property type="entry name" value="RNA_pol_sigma-70_dom"/>
</dbReference>
<dbReference type="PANTHER" id="PTHR43133:SF46">
    <property type="entry name" value="RNA POLYMERASE SIGMA-70 FACTOR ECF SUBFAMILY"/>
    <property type="match status" value="1"/>
</dbReference>
<reference evidence="7 8" key="1">
    <citation type="submission" date="2023-08" db="EMBL/GenBank/DDBJ databases">
        <title>Draft genome sequence of Algoriphagus confluentis.</title>
        <authorList>
            <person name="Takatani N."/>
            <person name="Hosokawa M."/>
            <person name="Sawabe T."/>
        </authorList>
    </citation>
    <scope>NUCLEOTIDE SEQUENCE [LARGE SCALE GENOMIC DNA]</scope>
    <source>
        <strain evidence="7 8">NBRC 111222</strain>
    </source>
</reference>
<dbReference type="InterPro" id="IPR013324">
    <property type="entry name" value="RNA_pol_sigma_r3/r4-like"/>
</dbReference>
<dbReference type="InterPro" id="IPR013325">
    <property type="entry name" value="RNA_pol_sigma_r2"/>
</dbReference>
<comment type="caution">
    <text evidence="7">The sequence shown here is derived from an EMBL/GenBank/DDBJ whole genome shotgun (WGS) entry which is preliminary data.</text>
</comment>
<evidence type="ECO:0000259" key="6">
    <source>
        <dbReference type="Pfam" id="PF08281"/>
    </source>
</evidence>
<dbReference type="Pfam" id="PF08281">
    <property type="entry name" value="Sigma70_r4_2"/>
    <property type="match status" value="1"/>
</dbReference>
<dbReference type="InterPro" id="IPR039425">
    <property type="entry name" value="RNA_pol_sigma-70-like"/>
</dbReference>
<keyword evidence="2" id="KW-0805">Transcription regulation</keyword>
<evidence type="ECO:0000259" key="5">
    <source>
        <dbReference type="Pfam" id="PF04542"/>
    </source>
</evidence>
<comment type="similarity">
    <text evidence="1">Belongs to the sigma-70 factor family. ECF subfamily.</text>
</comment>
<dbReference type="PANTHER" id="PTHR43133">
    <property type="entry name" value="RNA POLYMERASE ECF-TYPE SIGMA FACTO"/>
    <property type="match status" value="1"/>
</dbReference>
<dbReference type="NCBIfam" id="TIGR02937">
    <property type="entry name" value="sigma70-ECF"/>
    <property type="match status" value="1"/>
</dbReference>
<dbReference type="EMBL" id="BTPD01000013">
    <property type="protein sequence ID" value="GMQ30908.1"/>
    <property type="molecule type" value="Genomic_DNA"/>
</dbReference>
<dbReference type="InterPro" id="IPR014327">
    <property type="entry name" value="RNA_pol_sigma70_bacteroid"/>
</dbReference>
<dbReference type="SUPFAM" id="SSF88946">
    <property type="entry name" value="Sigma2 domain of RNA polymerase sigma factors"/>
    <property type="match status" value="1"/>
</dbReference>
<evidence type="ECO:0000256" key="4">
    <source>
        <dbReference type="ARBA" id="ARBA00023163"/>
    </source>
</evidence>
<proteinExistence type="inferred from homology"/>
<evidence type="ECO:0000313" key="7">
    <source>
        <dbReference type="EMBL" id="GMQ30908.1"/>
    </source>
</evidence>
<evidence type="ECO:0000256" key="1">
    <source>
        <dbReference type="ARBA" id="ARBA00010641"/>
    </source>
</evidence>
<keyword evidence="4" id="KW-0804">Transcription</keyword>
<dbReference type="InterPro" id="IPR013249">
    <property type="entry name" value="RNA_pol_sigma70_r4_t2"/>
</dbReference>
<accession>A0ABQ6PUM3</accession>
<name>A0ABQ6PUM3_9BACT</name>
<organism evidence="7 8">
    <name type="scientific">Algoriphagus confluentis</name>
    <dbReference type="NCBI Taxonomy" id="1697556"/>
    <lineage>
        <taxon>Bacteria</taxon>
        <taxon>Pseudomonadati</taxon>
        <taxon>Bacteroidota</taxon>
        <taxon>Cytophagia</taxon>
        <taxon>Cytophagales</taxon>
        <taxon>Cyclobacteriaceae</taxon>
        <taxon>Algoriphagus</taxon>
    </lineage>
</organism>
<dbReference type="Pfam" id="PF04542">
    <property type="entry name" value="Sigma70_r2"/>
    <property type="match status" value="1"/>
</dbReference>
<dbReference type="CDD" id="cd06171">
    <property type="entry name" value="Sigma70_r4"/>
    <property type="match status" value="1"/>
</dbReference>
<evidence type="ECO:0000313" key="8">
    <source>
        <dbReference type="Proteomes" id="UP001338309"/>
    </source>
</evidence>
<dbReference type="Proteomes" id="UP001338309">
    <property type="component" value="Unassembled WGS sequence"/>
</dbReference>
<dbReference type="SUPFAM" id="SSF88659">
    <property type="entry name" value="Sigma3 and sigma4 domains of RNA polymerase sigma factors"/>
    <property type="match status" value="1"/>
</dbReference>
<evidence type="ECO:0000256" key="3">
    <source>
        <dbReference type="ARBA" id="ARBA00023082"/>
    </source>
</evidence>
<feature type="domain" description="RNA polymerase sigma-70 region 2" evidence="5">
    <location>
        <begin position="31"/>
        <end position="97"/>
    </location>
</feature>
<gene>
    <name evidence="7" type="ORF">Aconfl_35510</name>
</gene>
<sequence>MQGLFFEPMQITDKEVFFQIQSGQIPAFEMLFRTHYPSLCRFAGTYLKDPDWAEEVVQAAFIGIWEKKAEISIDSSLKAYLYRAVRNSCLNELKHERVKQAYQAKQLAMDESFSSPADHLTLEGELERKIHQAIEKLPEQCRLIFTMSRFEELKYQEIADQLGISIKTVENQMGKALRLMRGQLKDYLPLIALLMNRFLEP</sequence>
<dbReference type="InterPro" id="IPR036388">
    <property type="entry name" value="WH-like_DNA-bd_sf"/>
</dbReference>
<keyword evidence="8" id="KW-1185">Reference proteome</keyword>